<evidence type="ECO:0000256" key="2">
    <source>
        <dbReference type="ARBA" id="ARBA00023235"/>
    </source>
</evidence>
<dbReference type="PANTHER" id="PTHR48100">
    <property type="entry name" value="BROAD-SPECIFICITY PHOSPHATASE YOR283W-RELATED"/>
    <property type="match status" value="1"/>
</dbReference>
<dbReference type="InterPro" id="IPR050275">
    <property type="entry name" value="PGM_Phosphatase"/>
</dbReference>
<dbReference type="PANTHER" id="PTHR48100:SF1">
    <property type="entry name" value="HISTIDINE PHOSPHATASE FAMILY PROTEIN-RELATED"/>
    <property type="match status" value="1"/>
</dbReference>
<dbReference type="CDD" id="cd07067">
    <property type="entry name" value="HP_PGM_like"/>
    <property type="match status" value="1"/>
</dbReference>
<dbReference type="RefSeq" id="WP_176371503.1">
    <property type="nucleotide sequence ID" value="NZ_JAHQCR010000060.1"/>
</dbReference>
<evidence type="ECO:0000256" key="1">
    <source>
        <dbReference type="ARBA" id="ARBA00023152"/>
    </source>
</evidence>
<keyword evidence="4" id="KW-1185">Reference proteome</keyword>
<protein>
    <submittedName>
        <fullName evidence="3">Histidine phosphatase family protein</fullName>
    </submittedName>
</protein>
<comment type="caution">
    <text evidence="3">The sequence shown here is derived from an EMBL/GenBank/DDBJ whole genome shotgun (WGS) entry which is preliminary data.</text>
</comment>
<keyword evidence="1" id="KW-0324">Glycolysis</keyword>
<dbReference type="InterPro" id="IPR001345">
    <property type="entry name" value="PG/BPGM_mutase_AS"/>
</dbReference>
<evidence type="ECO:0000313" key="3">
    <source>
        <dbReference type="EMBL" id="MBU9722782.1"/>
    </source>
</evidence>
<dbReference type="InterPro" id="IPR029033">
    <property type="entry name" value="His_PPase_superfam"/>
</dbReference>
<name>A0ABS6JX20_9BACI</name>
<organism evidence="3 4">
    <name type="scientific">Evansella alkalicola</name>
    <dbReference type="NCBI Taxonomy" id="745819"/>
    <lineage>
        <taxon>Bacteria</taxon>
        <taxon>Bacillati</taxon>
        <taxon>Bacillota</taxon>
        <taxon>Bacilli</taxon>
        <taxon>Bacillales</taxon>
        <taxon>Bacillaceae</taxon>
        <taxon>Evansella</taxon>
    </lineage>
</organism>
<proteinExistence type="predicted"/>
<dbReference type="PIRSF" id="PIRSF000709">
    <property type="entry name" value="6PFK_2-Ptase"/>
    <property type="match status" value="1"/>
</dbReference>
<keyword evidence="2" id="KW-0413">Isomerase</keyword>
<dbReference type="Gene3D" id="3.40.50.1240">
    <property type="entry name" value="Phosphoglycerate mutase-like"/>
    <property type="match status" value="1"/>
</dbReference>
<dbReference type="PROSITE" id="PS00175">
    <property type="entry name" value="PG_MUTASE"/>
    <property type="match status" value="1"/>
</dbReference>
<reference evidence="3 4" key="1">
    <citation type="submission" date="2021-06" db="EMBL/GenBank/DDBJ databases">
        <title>Bacillus sp. RD4P76, an endophyte from a halophyte.</title>
        <authorList>
            <person name="Sun J.-Q."/>
        </authorList>
    </citation>
    <scope>NUCLEOTIDE SEQUENCE [LARGE SCALE GENOMIC DNA]</scope>
    <source>
        <strain evidence="3 4">JCM 17098</strain>
    </source>
</reference>
<gene>
    <name evidence="3" type="ORF">KS407_15305</name>
</gene>
<dbReference type="SMART" id="SM00855">
    <property type="entry name" value="PGAM"/>
    <property type="match status" value="1"/>
</dbReference>
<dbReference type="Proteomes" id="UP000790580">
    <property type="component" value="Unassembled WGS sequence"/>
</dbReference>
<dbReference type="SUPFAM" id="SSF53254">
    <property type="entry name" value="Phosphoglycerate mutase-like"/>
    <property type="match status" value="1"/>
</dbReference>
<evidence type="ECO:0000313" key="4">
    <source>
        <dbReference type="Proteomes" id="UP000790580"/>
    </source>
</evidence>
<sequence length="220" mass="25143">MLTIYLTRHGETQWNLENRLQGSKDSPLTEKGATSATKLGKRLKDTHFSAIYSSPSGRAVQTAQYINAHQPAKNTPIITIKDLQELHFGEWEGKTKDEIGITENQNNLGRHNNTPNHRTEFQNFWEEPHLYNHEPHQGESLVAFKQRVETAVRKIMSENLNGNILIVTHAVVIKAIMSFTMDIPTERMWDGPFIHGTSLTIIKWDGNQFKYEILGDTTHL</sequence>
<dbReference type="InterPro" id="IPR013078">
    <property type="entry name" value="His_Pase_superF_clade-1"/>
</dbReference>
<dbReference type="Pfam" id="PF00300">
    <property type="entry name" value="His_Phos_1"/>
    <property type="match status" value="1"/>
</dbReference>
<accession>A0ABS6JX20</accession>
<dbReference type="EMBL" id="JAHQCR010000060">
    <property type="protein sequence ID" value="MBU9722782.1"/>
    <property type="molecule type" value="Genomic_DNA"/>
</dbReference>